<evidence type="ECO:0000256" key="1">
    <source>
        <dbReference type="SAM" id="Phobius"/>
    </source>
</evidence>
<organism evidence="2 3">
    <name type="scientific">Sellimonas catena</name>
    <dbReference type="NCBI Taxonomy" id="2994035"/>
    <lineage>
        <taxon>Bacteria</taxon>
        <taxon>Bacillati</taxon>
        <taxon>Bacillota</taxon>
        <taxon>Clostridia</taxon>
        <taxon>Lachnospirales</taxon>
        <taxon>Lachnospiraceae</taxon>
        <taxon>Sellimonas</taxon>
    </lineage>
</organism>
<comment type="caution">
    <text evidence="2">The sequence shown here is derived from an EMBL/GenBank/DDBJ whole genome shotgun (WGS) entry which is preliminary data.</text>
</comment>
<keyword evidence="1" id="KW-0472">Membrane</keyword>
<gene>
    <name evidence="2" type="ORF">Selli1_10140</name>
</gene>
<proteinExistence type="predicted"/>
<accession>A0A9W6C716</accession>
<feature type="transmembrane region" description="Helical" evidence="1">
    <location>
        <begin position="6"/>
        <end position="25"/>
    </location>
</feature>
<evidence type="ECO:0000313" key="3">
    <source>
        <dbReference type="Proteomes" id="UP001145145"/>
    </source>
</evidence>
<dbReference type="AlphaFoldDB" id="A0A9W6C716"/>
<name>A0A9W6C716_9FIRM</name>
<keyword evidence="1" id="KW-0812">Transmembrane</keyword>
<reference evidence="2 3" key="1">
    <citation type="journal article" date="2023" name="Int. J. Syst. Evol. Microbiol.">
        <title>Sellimonas catena sp. nov., isolated from human faeces.</title>
        <authorList>
            <person name="Hisatomi A."/>
            <person name="Ohkuma M."/>
            <person name="Sakamoto M."/>
        </authorList>
    </citation>
    <scope>NUCLEOTIDE SEQUENCE [LARGE SCALE GENOMIC DNA]</scope>
    <source>
        <strain evidence="2 3">12EGH17</strain>
    </source>
</reference>
<dbReference type="RefSeq" id="WP_281872434.1">
    <property type="nucleotide sequence ID" value="NZ_BSBO01000008.1"/>
</dbReference>
<keyword evidence="1" id="KW-1133">Transmembrane helix</keyword>
<protein>
    <submittedName>
        <fullName evidence="2">Uncharacterized protein</fullName>
    </submittedName>
</protein>
<keyword evidence="3" id="KW-1185">Reference proteome</keyword>
<sequence length="292" mass="33603">MSCSDWISIICAVVSLIATIVIAVLQYRQSSRMNEFEQRQDKRDENRHAESVKTQAVSFISKYYSDRGLIPLCAIAAMHNDLFYYSRDMYREFCCMTLEVQNRILEYCELDLRVKEINELFGKCIKEMEKVFYEYFPNDDSPFYEGGKYVLRSLESYGNKEIPVSRIKYRPSCMDPNSVAGKIFSSGFDGTSPYEFCITDTLRDIQDAESSRKTLKELENIYEVYGASGIEACQFLTTLAQWLAIFGSKNSDSKKDYGDPGGFAGETIDTMEDLFLLSVFEMYTQLVLDETE</sequence>
<dbReference type="Proteomes" id="UP001145145">
    <property type="component" value="Unassembled WGS sequence"/>
</dbReference>
<evidence type="ECO:0000313" key="2">
    <source>
        <dbReference type="EMBL" id="GLG03840.1"/>
    </source>
</evidence>
<dbReference type="EMBL" id="BSBO01000008">
    <property type="protein sequence ID" value="GLG03840.1"/>
    <property type="molecule type" value="Genomic_DNA"/>
</dbReference>